<feature type="domain" description="Methylene-tetrahydrofolate reductase C-terminal-like" evidence="1">
    <location>
        <begin position="39"/>
        <end position="131"/>
    </location>
</feature>
<protein>
    <recommendedName>
        <fullName evidence="1">Methylene-tetrahydrofolate reductase C-terminal-like domain-containing protein</fullName>
    </recommendedName>
</protein>
<proteinExistence type="predicted"/>
<accession>A0A1Y5U2Q9</accession>
<reference evidence="2 3" key="1">
    <citation type="submission" date="2017-03" db="EMBL/GenBank/DDBJ databases">
        <authorList>
            <person name="Afonso C.L."/>
            <person name="Miller P.J."/>
            <person name="Scott M.A."/>
            <person name="Spackman E."/>
            <person name="Goraichik I."/>
            <person name="Dimitrov K.M."/>
            <person name="Suarez D.L."/>
            <person name="Swayne D.E."/>
        </authorList>
    </citation>
    <scope>NUCLEOTIDE SEQUENCE [LARGE SCALE GENOMIC DNA]</scope>
    <source>
        <strain evidence="2 3">CECT 7691</strain>
    </source>
</reference>
<keyword evidence="3" id="KW-1185">Reference proteome</keyword>
<sequence length="169" mass="18758">MYRVRLWSIRHARLMERLYDTFEGTLLRLDPLLRRIGYARLERPVATVERGVKGFLFDCRMCGQCVLSSTGMSCPMNCPKTLRNGPCGGVRPNGHCEVRPEMRCVWVEAWRGAALMNKGEAIMTVQGPVDHSLQGSSAWLRRIRELADARAAGRAGDDAAAVPGRSPAS</sequence>
<organism evidence="2 3">
    <name type="scientific">Oceanibacterium hippocampi</name>
    <dbReference type="NCBI Taxonomy" id="745714"/>
    <lineage>
        <taxon>Bacteria</taxon>
        <taxon>Pseudomonadati</taxon>
        <taxon>Pseudomonadota</taxon>
        <taxon>Alphaproteobacteria</taxon>
        <taxon>Sneathiellales</taxon>
        <taxon>Sneathiellaceae</taxon>
        <taxon>Oceanibacterium</taxon>
    </lineage>
</organism>
<dbReference type="AlphaFoldDB" id="A0A1Y5U2Q9"/>
<dbReference type="InterPro" id="IPR022026">
    <property type="entry name" value="DUF5981"/>
</dbReference>
<name>A0A1Y5U2Q9_9PROT</name>
<dbReference type="Pfam" id="PF12225">
    <property type="entry name" value="DUF5981"/>
    <property type="match status" value="1"/>
</dbReference>
<gene>
    <name evidence="2" type="ORF">OCH7691_04322</name>
</gene>
<dbReference type="EMBL" id="FWFR01000006">
    <property type="protein sequence ID" value="SLN77184.1"/>
    <property type="molecule type" value="Genomic_DNA"/>
</dbReference>
<dbReference type="Proteomes" id="UP000193200">
    <property type="component" value="Unassembled WGS sequence"/>
</dbReference>
<dbReference type="OrthoDB" id="9795431at2"/>
<evidence type="ECO:0000259" key="1">
    <source>
        <dbReference type="Pfam" id="PF12225"/>
    </source>
</evidence>
<evidence type="ECO:0000313" key="3">
    <source>
        <dbReference type="Proteomes" id="UP000193200"/>
    </source>
</evidence>
<dbReference type="InParanoid" id="A0A1Y5U2Q9"/>
<evidence type="ECO:0000313" key="2">
    <source>
        <dbReference type="EMBL" id="SLN77184.1"/>
    </source>
</evidence>